<organism evidence="5 6">
    <name type="scientific">Saccharomyces uvarum</name>
    <name type="common">Yeast</name>
    <name type="synonym">Saccharomyces bayanus var. uvarum</name>
    <dbReference type="NCBI Taxonomy" id="230603"/>
    <lineage>
        <taxon>Eukaryota</taxon>
        <taxon>Fungi</taxon>
        <taxon>Dikarya</taxon>
        <taxon>Ascomycota</taxon>
        <taxon>Saccharomycotina</taxon>
        <taxon>Saccharomycetes</taxon>
        <taxon>Saccharomycetales</taxon>
        <taxon>Saccharomycetaceae</taxon>
        <taxon>Saccharomyces</taxon>
    </lineage>
</organism>
<name>A0AA35JAE1_SACUV</name>
<dbReference type="GO" id="GO:0005739">
    <property type="term" value="C:mitochondrion"/>
    <property type="evidence" value="ECO:0007669"/>
    <property type="project" value="UniProtKB-SubCell"/>
</dbReference>
<dbReference type="InterPro" id="IPR007863">
    <property type="entry name" value="Peptidase_M16_C"/>
</dbReference>
<dbReference type="InterPro" id="IPR011249">
    <property type="entry name" value="Metalloenz_LuxS/M16"/>
</dbReference>
<accession>A0AA35JAE1</accession>
<reference evidence="5" key="1">
    <citation type="submission" date="2022-10" db="EMBL/GenBank/DDBJ databases">
        <authorList>
            <person name="Byrne P K."/>
        </authorList>
    </citation>
    <scope>NUCLEOTIDE SEQUENCE</scope>
    <source>
        <strain evidence="5">CBS7001</strain>
    </source>
</reference>
<dbReference type="Proteomes" id="UP001162090">
    <property type="component" value="Chromosome 2"/>
</dbReference>
<dbReference type="FunFam" id="3.30.830.10:FF:000068">
    <property type="entry name" value="Cytochrome b-c1 complex subunit 1, mitochondrial"/>
    <property type="match status" value="1"/>
</dbReference>
<feature type="domain" description="Peptidase M16 N-terminal" evidence="3">
    <location>
        <begin position="37"/>
        <end position="181"/>
    </location>
</feature>
<dbReference type="SUPFAM" id="SSF63411">
    <property type="entry name" value="LuxS/MPP-like metallohydrolase"/>
    <property type="match status" value="2"/>
</dbReference>
<gene>
    <name evidence="5" type="primary">SUVC02G0670</name>
    <name evidence="5" type="ORF">SUVC_02G0670</name>
</gene>
<feature type="domain" description="Peptidase M16 C-terminal" evidence="4">
    <location>
        <begin position="190"/>
        <end position="370"/>
    </location>
</feature>
<dbReference type="PANTHER" id="PTHR11851:SF126">
    <property type="entry name" value="CYTOCHROME B-C1 COMPLEX SUBUNIT 1, MITOCHONDRIAL"/>
    <property type="match status" value="1"/>
</dbReference>
<dbReference type="GO" id="GO:0006627">
    <property type="term" value="P:protein processing involved in protein targeting to mitochondrion"/>
    <property type="evidence" value="ECO:0007669"/>
    <property type="project" value="TreeGrafter"/>
</dbReference>
<dbReference type="GO" id="GO:0046872">
    <property type="term" value="F:metal ion binding"/>
    <property type="evidence" value="ECO:0007669"/>
    <property type="project" value="InterPro"/>
</dbReference>
<keyword evidence="2" id="KW-0496">Mitochondrion</keyword>
<dbReference type="AlphaFoldDB" id="A0AA35JAE1"/>
<evidence type="ECO:0000313" key="6">
    <source>
        <dbReference type="Proteomes" id="UP001162090"/>
    </source>
</evidence>
<dbReference type="GO" id="GO:0004222">
    <property type="term" value="F:metalloendopeptidase activity"/>
    <property type="evidence" value="ECO:0007669"/>
    <property type="project" value="TreeGrafter"/>
</dbReference>
<dbReference type="GO" id="GO:0009060">
    <property type="term" value="P:aerobic respiration"/>
    <property type="evidence" value="ECO:0007669"/>
    <property type="project" value="TreeGrafter"/>
</dbReference>
<dbReference type="InterPro" id="IPR050361">
    <property type="entry name" value="MPP/UQCRC_Complex"/>
</dbReference>
<evidence type="ECO:0000259" key="4">
    <source>
        <dbReference type="Pfam" id="PF05193"/>
    </source>
</evidence>
<dbReference type="FunFam" id="3.30.830.10:FF:000001">
    <property type="entry name" value="Mitochondrial-processing peptidase subunit beta, mitochondrial"/>
    <property type="match status" value="1"/>
</dbReference>
<dbReference type="Pfam" id="PF05193">
    <property type="entry name" value="Peptidase_M16_C"/>
    <property type="match status" value="1"/>
</dbReference>
<protein>
    <submittedName>
        <fullName evidence="5">Uncharacterized protein</fullName>
    </submittedName>
</protein>
<evidence type="ECO:0000313" key="5">
    <source>
        <dbReference type="EMBL" id="CAI4054723.1"/>
    </source>
</evidence>
<dbReference type="Pfam" id="PF00675">
    <property type="entry name" value="Peptidase_M16"/>
    <property type="match status" value="1"/>
</dbReference>
<dbReference type="EMBL" id="OX365913">
    <property type="protein sequence ID" value="CAI4054723.1"/>
    <property type="molecule type" value="Genomic_DNA"/>
</dbReference>
<dbReference type="PANTHER" id="PTHR11851">
    <property type="entry name" value="METALLOPROTEASE"/>
    <property type="match status" value="1"/>
</dbReference>
<evidence type="ECO:0000259" key="3">
    <source>
        <dbReference type="Pfam" id="PF00675"/>
    </source>
</evidence>
<proteinExistence type="predicted"/>
<dbReference type="Gene3D" id="3.30.830.10">
    <property type="entry name" value="Metalloenzyme, LuxS/M16 peptidase-like"/>
    <property type="match status" value="2"/>
</dbReference>
<sequence>MLRLASSKTVSNQFMRTLATAAPAPKAQVTQLSNGIVVATEHNPFAHSASVGVVFGSGSANENPYNNGVSNLWKNIFLSRESAAAAAKEGLALSSTVSRDFQSYIVSSLPDSTAKSLDFLNQSFIQQRANLLSSSNFETTKKSVLKQVQDFEENDHPNRVLEHLHSTAFQNTPLSLPTRGTQESLDNLVVADLESFAHNHFLNSNAVIVGTGNIKHEDLVNHIESKNLSLQNGTKPVLKKKSSFLGSEVRLRDDTLPKAWISLAVEGESVTSPQYFVAKLAAQIFGSYNAFEPASRLQGIKLLDNIQEYQLCDSFNHFSLSYKDSGLWGFSTATRNVTNIDDLMHFTLKQWNRLTISVTDTEVERAKSLLKLHLGQLYQSCNPVNDANLLGADVLAKGSKESLAEDFKKIDAVSVKDVKAWAGKRLWDQDIAIAGTGQIEGLLDYMRIRSDMSMMRW</sequence>
<evidence type="ECO:0000256" key="1">
    <source>
        <dbReference type="ARBA" id="ARBA00004173"/>
    </source>
</evidence>
<evidence type="ECO:0000256" key="2">
    <source>
        <dbReference type="ARBA" id="ARBA00023128"/>
    </source>
</evidence>
<dbReference type="InterPro" id="IPR011765">
    <property type="entry name" value="Pept_M16_N"/>
</dbReference>
<comment type="subcellular location">
    <subcellularLocation>
        <location evidence="1">Mitochondrion</location>
    </subcellularLocation>
</comment>